<evidence type="ECO:0000259" key="2">
    <source>
        <dbReference type="Pfam" id="PF14292"/>
    </source>
</evidence>
<organism evidence="3 4">
    <name type="scientific">Flaviaesturariibacter amylovorans</name>
    <dbReference type="NCBI Taxonomy" id="1084520"/>
    <lineage>
        <taxon>Bacteria</taxon>
        <taxon>Pseudomonadati</taxon>
        <taxon>Bacteroidota</taxon>
        <taxon>Chitinophagia</taxon>
        <taxon>Chitinophagales</taxon>
        <taxon>Chitinophagaceae</taxon>
        <taxon>Flaviaestuariibacter</taxon>
    </lineage>
</organism>
<dbReference type="RefSeq" id="WP_345257938.1">
    <property type="nucleotide sequence ID" value="NZ_BAABGY010000016.1"/>
</dbReference>
<protein>
    <recommendedName>
        <fullName evidence="2">SusE outer membrane protein domain-containing protein</fullName>
    </recommendedName>
</protein>
<accession>A0ABP8HQI4</accession>
<dbReference type="InterPro" id="IPR025970">
    <property type="entry name" value="SusE"/>
</dbReference>
<keyword evidence="4" id="KW-1185">Reference proteome</keyword>
<dbReference type="Gene3D" id="2.60.40.3620">
    <property type="match status" value="1"/>
</dbReference>
<proteinExistence type="predicted"/>
<feature type="domain" description="SusE outer membrane protein" evidence="2">
    <location>
        <begin position="27"/>
        <end position="138"/>
    </location>
</feature>
<dbReference type="Pfam" id="PF14292">
    <property type="entry name" value="SusE"/>
    <property type="match status" value="1"/>
</dbReference>
<evidence type="ECO:0000313" key="4">
    <source>
        <dbReference type="Proteomes" id="UP001501725"/>
    </source>
</evidence>
<keyword evidence="1" id="KW-0732">Signal</keyword>
<dbReference type="Proteomes" id="UP001501725">
    <property type="component" value="Unassembled WGS sequence"/>
</dbReference>
<sequence>MKNKSFLLVLSALLLSVLWSCKKQENRVVLESVQPVALTGSLPNNATVPMAYADRAQTALTLNWTNPNYRFNTGLSSQSVSYRIEIDTVGNNFKWSRKQTFLVTGGTSRSFTQEELNTLMLTGMRLVPEIPHKLEIRVMAYIGNEAAMQVSNTLTYTLTPFSTPPAVAPPASGKLFLTGSAAPLSWMSGGDPEASAVNAGQRFTQVSPTKYVINSIQLNGGQSMLFVPTYGDWGDKYGFTGGGNANNTSGDTFRRGGNDIKAPAASGNYKIEVDFQLGTFTVTPV</sequence>
<name>A0ABP8HQI4_9BACT</name>
<evidence type="ECO:0000256" key="1">
    <source>
        <dbReference type="SAM" id="SignalP"/>
    </source>
</evidence>
<comment type="caution">
    <text evidence="3">The sequence shown here is derived from an EMBL/GenBank/DDBJ whole genome shotgun (WGS) entry which is preliminary data.</text>
</comment>
<evidence type="ECO:0000313" key="3">
    <source>
        <dbReference type="EMBL" id="GAA4342631.1"/>
    </source>
</evidence>
<gene>
    <name evidence="3" type="ORF">GCM10023184_42250</name>
</gene>
<feature type="chain" id="PRO_5045518447" description="SusE outer membrane protein domain-containing protein" evidence="1">
    <location>
        <begin position="23"/>
        <end position="285"/>
    </location>
</feature>
<feature type="signal peptide" evidence="1">
    <location>
        <begin position="1"/>
        <end position="22"/>
    </location>
</feature>
<reference evidence="4" key="1">
    <citation type="journal article" date="2019" name="Int. J. Syst. Evol. Microbiol.">
        <title>The Global Catalogue of Microorganisms (GCM) 10K type strain sequencing project: providing services to taxonomists for standard genome sequencing and annotation.</title>
        <authorList>
            <consortium name="The Broad Institute Genomics Platform"/>
            <consortium name="The Broad Institute Genome Sequencing Center for Infectious Disease"/>
            <person name="Wu L."/>
            <person name="Ma J."/>
        </authorList>
    </citation>
    <scope>NUCLEOTIDE SEQUENCE [LARGE SCALE GENOMIC DNA]</scope>
    <source>
        <strain evidence="4">JCM 17919</strain>
    </source>
</reference>
<dbReference type="EMBL" id="BAABGY010000016">
    <property type="protein sequence ID" value="GAA4342631.1"/>
    <property type="molecule type" value="Genomic_DNA"/>
</dbReference>